<proteinExistence type="inferred from homology"/>
<organism evidence="9 10">
    <name type="scientific">Allacma fusca</name>
    <dbReference type="NCBI Taxonomy" id="39272"/>
    <lineage>
        <taxon>Eukaryota</taxon>
        <taxon>Metazoa</taxon>
        <taxon>Ecdysozoa</taxon>
        <taxon>Arthropoda</taxon>
        <taxon>Hexapoda</taxon>
        <taxon>Collembola</taxon>
        <taxon>Symphypleona</taxon>
        <taxon>Sminthuridae</taxon>
        <taxon>Allacma</taxon>
    </lineage>
</organism>
<keyword evidence="5" id="KW-0914">Notch signaling pathway</keyword>
<evidence type="ECO:0000313" key="10">
    <source>
        <dbReference type="Proteomes" id="UP000708208"/>
    </source>
</evidence>
<name>A0A8J2JFY3_9HEXA</name>
<dbReference type="Pfam" id="PF10251">
    <property type="entry name" value="PEN-2"/>
    <property type="match status" value="1"/>
</dbReference>
<accession>A0A8J2JFY3</accession>
<keyword evidence="7 8" id="KW-0472">Membrane</keyword>
<evidence type="ECO:0000256" key="5">
    <source>
        <dbReference type="ARBA" id="ARBA00022976"/>
    </source>
</evidence>
<evidence type="ECO:0000256" key="6">
    <source>
        <dbReference type="ARBA" id="ARBA00022989"/>
    </source>
</evidence>
<dbReference type="PANTHER" id="PTHR16318">
    <property type="entry name" value="GAMMA-SECRETASE SUBUNIT PEN-2"/>
    <property type="match status" value="1"/>
</dbReference>
<dbReference type="PANTHER" id="PTHR16318:SF0">
    <property type="entry name" value="GAMMA-SECRETASE SUBUNIT PEN-2"/>
    <property type="match status" value="1"/>
</dbReference>
<dbReference type="EMBL" id="CAJVCH010035558">
    <property type="protein sequence ID" value="CAG7716045.1"/>
    <property type="molecule type" value="Genomic_DNA"/>
</dbReference>
<comment type="caution">
    <text evidence="9">The sequence shown here is derived from an EMBL/GenBank/DDBJ whole genome shotgun (WGS) entry which is preliminary data.</text>
</comment>
<keyword evidence="4 8" id="KW-0812">Transmembrane</keyword>
<feature type="transmembrane region" description="Helical" evidence="8">
    <location>
        <begin position="6"/>
        <end position="25"/>
    </location>
</feature>
<protein>
    <recommendedName>
        <fullName evidence="3">Gamma-secretase subunit PEN-2</fullName>
    </recommendedName>
</protein>
<reference evidence="9" key="1">
    <citation type="submission" date="2021-06" db="EMBL/GenBank/DDBJ databases">
        <authorList>
            <person name="Hodson N. C."/>
            <person name="Mongue J. A."/>
            <person name="Jaron S. K."/>
        </authorList>
    </citation>
    <scope>NUCLEOTIDE SEQUENCE</scope>
</reference>
<dbReference type="AlphaFoldDB" id="A0A8J2JFY3"/>
<evidence type="ECO:0000256" key="7">
    <source>
        <dbReference type="ARBA" id="ARBA00023136"/>
    </source>
</evidence>
<dbReference type="OrthoDB" id="524898at2759"/>
<keyword evidence="6 8" id="KW-1133">Transmembrane helix</keyword>
<evidence type="ECO:0000256" key="2">
    <source>
        <dbReference type="ARBA" id="ARBA00009607"/>
    </source>
</evidence>
<evidence type="ECO:0000256" key="3">
    <source>
        <dbReference type="ARBA" id="ARBA00018306"/>
    </source>
</evidence>
<comment type="subcellular location">
    <subcellularLocation>
        <location evidence="1">Membrane</location>
        <topology evidence="1">Multi-pass membrane protein</topology>
    </subcellularLocation>
</comment>
<comment type="similarity">
    <text evidence="2">Belongs to the PEN-2 family.</text>
</comment>
<evidence type="ECO:0000313" key="9">
    <source>
        <dbReference type="EMBL" id="CAG7716045.1"/>
    </source>
</evidence>
<dbReference type="GO" id="GO:0007220">
    <property type="term" value="P:Notch receptor processing"/>
    <property type="evidence" value="ECO:0007669"/>
    <property type="project" value="TreeGrafter"/>
</dbReference>
<dbReference type="GO" id="GO:0007219">
    <property type="term" value="P:Notch signaling pathway"/>
    <property type="evidence" value="ECO:0007669"/>
    <property type="project" value="UniProtKB-KW"/>
</dbReference>
<dbReference type="Proteomes" id="UP000708208">
    <property type="component" value="Unassembled WGS sequence"/>
</dbReference>
<sequence length="90" mass="10693">MYLCRWYYLAGFLFLPFLWAINSFWFYHEAFKKPPFQEQKDIKTYVIRSAIGASIWFIGLLAWIITFQINRSSWGELGDQLSFVIPTGRA</sequence>
<keyword evidence="10" id="KW-1185">Reference proteome</keyword>
<evidence type="ECO:0000256" key="8">
    <source>
        <dbReference type="SAM" id="Phobius"/>
    </source>
</evidence>
<evidence type="ECO:0000256" key="4">
    <source>
        <dbReference type="ARBA" id="ARBA00022692"/>
    </source>
</evidence>
<feature type="transmembrane region" description="Helical" evidence="8">
    <location>
        <begin position="45"/>
        <end position="65"/>
    </location>
</feature>
<dbReference type="GO" id="GO:0070765">
    <property type="term" value="C:gamma-secretase complex"/>
    <property type="evidence" value="ECO:0007669"/>
    <property type="project" value="TreeGrafter"/>
</dbReference>
<dbReference type="InterPro" id="IPR019379">
    <property type="entry name" value="Gamma_Secretase_Asp_P_PEN2"/>
</dbReference>
<evidence type="ECO:0000256" key="1">
    <source>
        <dbReference type="ARBA" id="ARBA00004141"/>
    </source>
</evidence>
<gene>
    <name evidence="9" type="ORF">AFUS01_LOCUS5575</name>
</gene>